<dbReference type="GO" id="GO:0008703">
    <property type="term" value="F:5-amino-6-(5-phosphoribosylamino)uracil reductase activity"/>
    <property type="evidence" value="ECO:0007669"/>
    <property type="project" value="InterPro"/>
</dbReference>
<protein>
    <submittedName>
        <fullName evidence="5">RibD family protein</fullName>
    </submittedName>
</protein>
<dbReference type="Gene3D" id="3.40.430.10">
    <property type="entry name" value="Dihydrofolate Reductase, subunit A"/>
    <property type="match status" value="1"/>
</dbReference>
<organism evidence="5 6">
    <name type="scientific">Aquabacterium soli</name>
    <dbReference type="NCBI Taxonomy" id="2493092"/>
    <lineage>
        <taxon>Bacteria</taxon>
        <taxon>Pseudomonadati</taxon>
        <taxon>Pseudomonadota</taxon>
        <taxon>Betaproteobacteria</taxon>
        <taxon>Burkholderiales</taxon>
        <taxon>Aquabacterium</taxon>
    </lineage>
</organism>
<evidence type="ECO:0000313" key="5">
    <source>
        <dbReference type="EMBL" id="RRS04514.1"/>
    </source>
</evidence>
<dbReference type="RefSeq" id="WP_125242888.1">
    <property type="nucleotide sequence ID" value="NZ_RSED01000006.1"/>
</dbReference>
<dbReference type="PANTHER" id="PTHR38011">
    <property type="entry name" value="DIHYDROFOLATE REDUCTASE FAMILY PROTEIN (AFU_ORTHOLOGUE AFUA_8G06820)"/>
    <property type="match status" value="1"/>
</dbReference>
<dbReference type="InterPro" id="IPR024072">
    <property type="entry name" value="DHFR-like_dom_sf"/>
</dbReference>
<dbReference type="OrthoDB" id="2313602at2"/>
<dbReference type="AlphaFoldDB" id="A0A3R8YNL3"/>
<gene>
    <name evidence="5" type="ORF">EIP75_08770</name>
</gene>
<reference evidence="5 6" key="1">
    <citation type="submission" date="2018-12" db="EMBL/GenBank/DDBJ databases">
        <title>The whole draft genome of Aquabacterium sp. SJQ9.</title>
        <authorList>
            <person name="Sun L."/>
            <person name="Gao X."/>
            <person name="Chen W."/>
            <person name="Huang K."/>
        </authorList>
    </citation>
    <scope>NUCLEOTIDE SEQUENCE [LARGE SCALE GENOMIC DNA]</scope>
    <source>
        <strain evidence="5 6">SJQ9</strain>
    </source>
</reference>
<comment type="pathway">
    <text evidence="1">Cofactor biosynthesis; riboflavin biosynthesis.</text>
</comment>
<name>A0A3R8YNL3_9BURK</name>
<dbReference type="GO" id="GO:0009231">
    <property type="term" value="P:riboflavin biosynthetic process"/>
    <property type="evidence" value="ECO:0007669"/>
    <property type="project" value="InterPro"/>
</dbReference>
<dbReference type="Pfam" id="PF01872">
    <property type="entry name" value="RibD_C"/>
    <property type="match status" value="1"/>
</dbReference>
<dbReference type="InterPro" id="IPR050765">
    <property type="entry name" value="Riboflavin_Biosynth_HTPR"/>
</dbReference>
<evidence type="ECO:0000313" key="6">
    <source>
        <dbReference type="Proteomes" id="UP000269265"/>
    </source>
</evidence>
<evidence type="ECO:0000256" key="1">
    <source>
        <dbReference type="ARBA" id="ARBA00005104"/>
    </source>
</evidence>
<keyword evidence="3" id="KW-0560">Oxidoreductase</keyword>
<proteinExistence type="predicted"/>
<dbReference type="InterPro" id="IPR002734">
    <property type="entry name" value="RibDG_C"/>
</dbReference>
<dbReference type="EMBL" id="RSED01000006">
    <property type="protein sequence ID" value="RRS04514.1"/>
    <property type="molecule type" value="Genomic_DNA"/>
</dbReference>
<feature type="domain" description="Bacterial bifunctional deaminase-reductase C-terminal" evidence="4">
    <location>
        <begin position="62"/>
        <end position="240"/>
    </location>
</feature>
<evidence type="ECO:0000256" key="3">
    <source>
        <dbReference type="ARBA" id="ARBA00023002"/>
    </source>
</evidence>
<keyword evidence="2" id="KW-0521">NADP</keyword>
<dbReference type="Proteomes" id="UP000269265">
    <property type="component" value="Unassembled WGS sequence"/>
</dbReference>
<comment type="caution">
    <text evidence="5">The sequence shown here is derived from an EMBL/GenBank/DDBJ whole genome shotgun (WGS) entry which is preliminary data.</text>
</comment>
<sequence length="270" mass="29295">MAATVLLSPPDQISLRGEDHAWQALLHRGSGGSDSGASFLEDDSLLHALYGPLCAMRRKGTYVVGHLAQSLDGRIATNCGVSRWLSGQEDLQHTHRMRAIADAVLVGASTVQHDDPQLTVRLCAGDNPVRVILDPERRLDGTQRVFTDGAAPTLLLVAQDRVGREATCGHAEVVPVPRGPQGLDPFEIRRILAQRGLHWLFVEGGGITVSRFLAAGALDRLQITVAPVILGSGRPSVVLPEIHDLTHSLRPRTRRFLLGDDTMIECTFHD</sequence>
<keyword evidence="6" id="KW-1185">Reference proteome</keyword>
<evidence type="ECO:0000259" key="4">
    <source>
        <dbReference type="Pfam" id="PF01872"/>
    </source>
</evidence>
<dbReference type="PANTHER" id="PTHR38011:SF7">
    <property type="entry name" value="2,5-DIAMINO-6-RIBOSYLAMINO-4(3H)-PYRIMIDINONE 5'-PHOSPHATE REDUCTASE"/>
    <property type="match status" value="1"/>
</dbReference>
<evidence type="ECO:0000256" key="2">
    <source>
        <dbReference type="ARBA" id="ARBA00022857"/>
    </source>
</evidence>
<dbReference type="SUPFAM" id="SSF53597">
    <property type="entry name" value="Dihydrofolate reductase-like"/>
    <property type="match status" value="1"/>
</dbReference>
<accession>A0A3R8YNL3</accession>